<reference evidence="2 3" key="1">
    <citation type="journal article" date="2014" name="Nature">
        <title>The genome of the recently domesticated crop plant sugar beet (Beta vulgaris).</title>
        <authorList>
            <person name="Dohm J.C."/>
            <person name="Minoche A.E."/>
            <person name="Holtgrawe D."/>
            <person name="Capella-Gutierrez S."/>
            <person name="Zakrzewski F."/>
            <person name="Tafer H."/>
            <person name="Rupp O."/>
            <person name="Sorensen T.R."/>
            <person name="Stracke R."/>
            <person name="Reinhardt R."/>
            <person name="Goesmann A."/>
            <person name="Kraft T."/>
            <person name="Schulz B."/>
            <person name="Stadler P.F."/>
            <person name="Schmidt T."/>
            <person name="Gabaldon T."/>
            <person name="Lehrach H."/>
            <person name="Weisshaar B."/>
            <person name="Himmelbauer H."/>
        </authorList>
    </citation>
    <scope>NUCLEOTIDE SEQUENCE [LARGE SCALE GENOMIC DNA]</scope>
    <source>
        <tissue evidence="2">Taproot</tissue>
    </source>
</reference>
<keyword evidence="3" id="KW-1185">Reference proteome</keyword>
<dbReference type="Gene3D" id="3.10.20.90">
    <property type="entry name" value="Phosphatidylinositol 3-kinase Catalytic Subunit, Chain A, domain 1"/>
    <property type="match status" value="1"/>
</dbReference>
<dbReference type="SUPFAM" id="SSF54236">
    <property type="entry name" value="Ubiquitin-like"/>
    <property type="match status" value="1"/>
</dbReference>
<dbReference type="InterPro" id="IPR029071">
    <property type="entry name" value="Ubiquitin-like_domsf"/>
</dbReference>
<dbReference type="Gramene" id="KMT14860">
    <property type="protein sequence ID" value="KMT14860"/>
    <property type="gene ID" value="BVRB_3g065830"/>
</dbReference>
<sequence>MADKIVIERQSAATAMNNINMLEKKKKEDHIRVKFVNQLNEETYFKVLPSSNIGKAFKAYCQHHNLNHQVAFTYNGDRVNPRLTYQDLDLEDGAEFDVFTHVGGGAAA</sequence>
<feature type="domain" description="Rad60/SUMO-like" evidence="1">
    <location>
        <begin position="31"/>
        <end position="98"/>
    </location>
</feature>
<evidence type="ECO:0000313" key="3">
    <source>
        <dbReference type="Proteomes" id="UP000035740"/>
    </source>
</evidence>
<dbReference type="InterPro" id="IPR022617">
    <property type="entry name" value="Rad60/SUMO-like_dom"/>
</dbReference>
<proteinExistence type="predicted"/>
<dbReference type="PANTHER" id="PTHR10562">
    <property type="entry name" value="SMALL UBIQUITIN-RELATED MODIFIER"/>
    <property type="match status" value="1"/>
</dbReference>
<dbReference type="CDD" id="cd01763">
    <property type="entry name" value="Ubl_SUMO_like"/>
    <property type="match status" value="1"/>
</dbReference>
<dbReference type="OrthoDB" id="897871at2759"/>
<dbReference type="Pfam" id="PF11976">
    <property type="entry name" value="Rad60-SLD"/>
    <property type="match status" value="1"/>
</dbReference>
<dbReference type="KEGG" id="bvg:104889807"/>
<name>A0A0J8CM74_BETVV</name>
<protein>
    <recommendedName>
        <fullName evidence="1">Rad60/SUMO-like domain-containing protein</fullName>
    </recommendedName>
</protein>
<dbReference type="EMBL" id="KQ090066">
    <property type="protein sequence ID" value="KMT14860.1"/>
    <property type="molecule type" value="Genomic_DNA"/>
</dbReference>
<organism evidence="2 3">
    <name type="scientific">Beta vulgaris subsp. vulgaris</name>
    <name type="common">Beet</name>
    <dbReference type="NCBI Taxonomy" id="3555"/>
    <lineage>
        <taxon>Eukaryota</taxon>
        <taxon>Viridiplantae</taxon>
        <taxon>Streptophyta</taxon>
        <taxon>Embryophyta</taxon>
        <taxon>Tracheophyta</taxon>
        <taxon>Spermatophyta</taxon>
        <taxon>Magnoliopsida</taxon>
        <taxon>eudicotyledons</taxon>
        <taxon>Gunneridae</taxon>
        <taxon>Pentapetalae</taxon>
        <taxon>Caryophyllales</taxon>
        <taxon>Chenopodiaceae</taxon>
        <taxon>Betoideae</taxon>
        <taxon>Beta</taxon>
    </lineage>
</organism>
<gene>
    <name evidence="2" type="ORF">BVRB_3g065830</name>
</gene>
<dbReference type="Proteomes" id="UP000035740">
    <property type="component" value="Chromosome 3"/>
</dbReference>
<evidence type="ECO:0000259" key="1">
    <source>
        <dbReference type="Pfam" id="PF11976"/>
    </source>
</evidence>
<evidence type="ECO:0000313" key="2">
    <source>
        <dbReference type="EMBL" id="KMT14860.1"/>
    </source>
</evidence>
<accession>A0A0J8CM74</accession>
<dbReference type="AlphaFoldDB" id="A0A0J8CM74"/>